<keyword evidence="2" id="KW-1185">Reference proteome</keyword>
<dbReference type="Proteomes" id="UP000594463">
    <property type="component" value="Chromosome"/>
</dbReference>
<dbReference type="AlphaFoldDB" id="A0A7T1AL37"/>
<protein>
    <submittedName>
        <fullName evidence="1">Uncharacterized protein</fullName>
    </submittedName>
</protein>
<proteinExistence type="predicted"/>
<evidence type="ECO:0000313" key="1">
    <source>
        <dbReference type="EMBL" id="QPM67910.1"/>
    </source>
</evidence>
<dbReference type="RefSeq" id="WP_218113079.1">
    <property type="nucleotide sequence ID" value="NZ_CP065383.1"/>
</dbReference>
<accession>A0A7T1AL37</accession>
<reference evidence="1 2" key="1">
    <citation type="journal article" date="2021" name="Nat. Commun.">
        <title>Isolation of a member of the candidate phylum Atribacteria reveals a unique cell membrane structure.</title>
        <authorList>
            <person name="Taiki K."/>
            <person name="Nobu M.K."/>
            <person name="Kusada H."/>
            <person name="Meng X.-Y."/>
            <person name="Hosoki N."/>
            <person name="Uematsu K."/>
            <person name="Yoshioka H."/>
            <person name="Kamagata Y."/>
            <person name="Tamaki H."/>
        </authorList>
    </citation>
    <scope>NUCLEOTIDE SEQUENCE [LARGE SCALE GENOMIC DNA]</scope>
    <source>
        <strain evidence="1 2">RT761</strain>
    </source>
</reference>
<gene>
    <name evidence="1" type="ORF">RT761_01123</name>
</gene>
<dbReference type="KEGG" id="alam:RT761_01123"/>
<name>A0A7T1AL37_ATRLM</name>
<organism evidence="1 2">
    <name type="scientific">Atribacter laminatus</name>
    <dbReference type="NCBI Taxonomy" id="2847778"/>
    <lineage>
        <taxon>Bacteria</taxon>
        <taxon>Pseudomonadati</taxon>
        <taxon>Atribacterota</taxon>
        <taxon>Atribacteria</taxon>
        <taxon>Atribacterales</taxon>
        <taxon>Atribacteraceae</taxon>
        <taxon>Atribacter</taxon>
    </lineage>
</organism>
<evidence type="ECO:0000313" key="2">
    <source>
        <dbReference type="Proteomes" id="UP000594463"/>
    </source>
</evidence>
<dbReference type="EMBL" id="CP065383">
    <property type="protein sequence ID" value="QPM67910.1"/>
    <property type="molecule type" value="Genomic_DNA"/>
</dbReference>
<sequence length="141" mass="16198">MSSIGYSKYIVELRNEMLTLKDLNYAYNSVIEEIIIETKRFLTALAKIASVGERNFTFEYNNISFSISHDNRGVYTCSYSFQSDDKDIAQIVKDTQCSSDVAVQIYILKNSEEIIKKCIEVVRKICSEIHQQVEVLSKFAN</sequence>